<feature type="transmembrane region" description="Helical" evidence="10">
    <location>
        <begin position="527"/>
        <end position="545"/>
    </location>
</feature>
<protein>
    <recommendedName>
        <fullName evidence="12">GH16 domain-containing protein</fullName>
    </recommendedName>
</protein>
<dbReference type="AlphaFoldDB" id="A0AAD7XHQ1"/>
<proteinExistence type="inferred from homology"/>
<dbReference type="GO" id="GO:0006078">
    <property type="term" value="P:(1-&gt;6)-beta-D-glucan biosynthetic process"/>
    <property type="evidence" value="ECO:0007669"/>
    <property type="project" value="TreeGrafter"/>
</dbReference>
<accession>A0AAD7XHQ1</accession>
<keyword evidence="4" id="KW-0735">Signal-anchor</keyword>
<gene>
    <name evidence="13" type="ORF">CTAYLR_008653</name>
</gene>
<keyword evidence="11" id="KW-0732">Signal</keyword>
<dbReference type="InterPro" id="IPR013320">
    <property type="entry name" value="ConA-like_dom_sf"/>
</dbReference>
<organism evidence="13 14">
    <name type="scientific">Chrysophaeum taylorii</name>
    <dbReference type="NCBI Taxonomy" id="2483200"/>
    <lineage>
        <taxon>Eukaryota</taxon>
        <taxon>Sar</taxon>
        <taxon>Stramenopiles</taxon>
        <taxon>Ochrophyta</taxon>
        <taxon>Pelagophyceae</taxon>
        <taxon>Pelagomonadales</taxon>
        <taxon>Pelagomonadaceae</taxon>
        <taxon>Chrysophaeum</taxon>
    </lineage>
</organism>
<dbReference type="SUPFAM" id="SSF49899">
    <property type="entry name" value="Concanavalin A-like lectins/glucanases"/>
    <property type="match status" value="1"/>
</dbReference>
<comment type="similarity">
    <text evidence="2">Belongs to the SKN1/KRE6 family.</text>
</comment>
<dbReference type="Gene3D" id="2.60.120.200">
    <property type="match status" value="1"/>
</dbReference>
<sequence>MAVAAVLGLVVLSARVAWSGWVDPQTPLWARATTAIETGFAHTLVFSDEFEVEGRSFADGDDPRWTAVDKNDYTNMALHYYHADHVRTTNGVLNITTDYAPTTFESAEDEEGFVQFKTRRKPFSSGLVQGWNKFCFTGGIVEIVARLPGKATVGGLWPAMWLLGAMARATYVASTDWMWPWSYNTCDRERQYTQEINACEPSPHYGLRPNTGRGAPEIDILEAMPGVGTLNYGLEKPYWSTSYQVAPGKLHDRPVEGKRPNPGQWYEDGLRYGGNTSINAFFYGEELKHFTKRETYVADALSANTHIDDTHFTNFHTYRLEWEVEPDREALRWYLDGDFIYEILPRSLDFTGAKMPDEPMHILLNTAVSSTWGFPLPWEQPPGCDSSKKCYDCGSQKCACQLPVGFCEMLPAHYEIDSVRVYQRLDEKSHKIGCSTDTHPTRRFIEGHVDRYFDPYNGENKPLHPVKAGGARCRSSATCGDGTCVSGRCRCSPTATGPECKAFVAFNDISYEEPWRLRLSTPFVPPMLRTAVLAFLVLTAGIVAFRISAQRKARSASLIASSPALPTPSNNPPPKVEPKKPASPKKRKAAEPPAIKRKKTTGVNHESVVYETNKGKLVQALLRRWWYAIDWPSKEARSKVPEENFEVLSGFPGVHVCTSGPRLGELVDHRDHDAAPSFVNLYAKPAKELKELVATAFESQINQLKNHEPDSPMIPGLQKEMKGAAKINADKADVEARKAFAEYQKNTQGRR</sequence>
<feature type="region of interest" description="Disordered" evidence="9">
    <location>
        <begin position="560"/>
        <end position="601"/>
    </location>
</feature>
<comment type="subcellular location">
    <subcellularLocation>
        <location evidence="1">Membrane</location>
        <topology evidence="1">Single-pass type II membrane protein</topology>
    </subcellularLocation>
</comment>
<dbReference type="InterPro" id="IPR000757">
    <property type="entry name" value="Beta-glucanase-like"/>
</dbReference>
<dbReference type="GO" id="GO:0015926">
    <property type="term" value="F:glucosidase activity"/>
    <property type="evidence" value="ECO:0007669"/>
    <property type="project" value="TreeGrafter"/>
</dbReference>
<reference evidence="13" key="1">
    <citation type="submission" date="2023-01" db="EMBL/GenBank/DDBJ databases">
        <title>Metagenome sequencing of chrysophaentin producing Chrysophaeum taylorii.</title>
        <authorList>
            <person name="Davison J."/>
            <person name="Bewley C."/>
        </authorList>
    </citation>
    <scope>NUCLEOTIDE SEQUENCE</scope>
    <source>
        <strain evidence="13">NIES-1699</strain>
    </source>
</reference>
<evidence type="ECO:0000256" key="1">
    <source>
        <dbReference type="ARBA" id="ARBA00004606"/>
    </source>
</evidence>
<keyword evidence="3 10" id="KW-0812">Transmembrane</keyword>
<evidence type="ECO:0000256" key="11">
    <source>
        <dbReference type="SAM" id="SignalP"/>
    </source>
</evidence>
<name>A0AAD7XHQ1_9STRA</name>
<dbReference type="Proteomes" id="UP001230188">
    <property type="component" value="Unassembled WGS sequence"/>
</dbReference>
<comment type="caution">
    <text evidence="13">The sequence shown here is derived from an EMBL/GenBank/DDBJ whole genome shotgun (WGS) entry which is preliminary data.</text>
</comment>
<feature type="chain" id="PRO_5042073552" description="GH16 domain-containing protein" evidence="11">
    <location>
        <begin position="20"/>
        <end position="751"/>
    </location>
</feature>
<keyword evidence="7" id="KW-0325">Glycoprotein</keyword>
<evidence type="ECO:0000256" key="9">
    <source>
        <dbReference type="SAM" id="MobiDB-lite"/>
    </source>
</evidence>
<dbReference type="GO" id="GO:0071555">
    <property type="term" value="P:cell wall organization"/>
    <property type="evidence" value="ECO:0007669"/>
    <property type="project" value="UniProtKB-KW"/>
</dbReference>
<dbReference type="PROSITE" id="PS51762">
    <property type="entry name" value="GH16_2"/>
    <property type="match status" value="1"/>
</dbReference>
<evidence type="ECO:0000256" key="3">
    <source>
        <dbReference type="ARBA" id="ARBA00022692"/>
    </source>
</evidence>
<dbReference type="GO" id="GO:0005789">
    <property type="term" value="C:endoplasmic reticulum membrane"/>
    <property type="evidence" value="ECO:0007669"/>
    <property type="project" value="TreeGrafter"/>
</dbReference>
<feature type="compositionally biased region" description="Pro residues" evidence="9">
    <location>
        <begin position="565"/>
        <end position="575"/>
    </location>
</feature>
<feature type="domain" description="GH16" evidence="12">
    <location>
        <begin position="16"/>
        <end position="427"/>
    </location>
</feature>
<evidence type="ECO:0000313" key="14">
    <source>
        <dbReference type="Proteomes" id="UP001230188"/>
    </source>
</evidence>
<dbReference type="EMBL" id="JAQMWT010000642">
    <property type="protein sequence ID" value="KAJ8598816.1"/>
    <property type="molecule type" value="Genomic_DNA"/>
</dbReference>
<evidence type="ECO:0000256" key="6">
    <source>
        <dbReference type="ARBA" id="ARBA00023136"/>
    </source>
</evidence>
<evidence type="ECO:0000256" key="10">
    <source>
        <dbReference type="SAM" id="Phobius"/>
    </source>
</evidence>
<evidence type="ECO:0000256" key="8">
    <source>
        <dbReference type="ARBA" id="ARBA00023316"/>
    </source>
</evidence>
<evidence type="ECO:0000256" key="2">
    <source>
        <dbReference type="ARBA" id="ARBA00010962"/>
    </source>
</evidence>
<evidence type="ECO:0000256" key="4">
    <source>
        <dbReference type="ARBA" id="ARBA00022968"/>
    </source>
</evidence>
<dbReference type="PANTHER" id="PTHR31361">
    <property type="entry name" value="BETA-GLUCAN SYNTHESIS-ASSOCIATED PROTEIN KRE6-RELATED"/>
    <property type="match status" value="1"/>
</dbReference>
<keyword evidence="6 10" id="KW-0472">Membrane</keyword>
<keyword evidence="14" id="KW-1185">Reference proteome</keyword>
<dbReference type="GO" id="GO:0005886">
    <property type="term" value="C:plasma membrane"/>
    <property type="evidence" value="ECO:0007669"/>
    <property type="project" value="TreeGrafter"/>
</dbReference>
<evidence type="ECO:0000313" key="13">
    <source>
        <dbReference type="EMBL" id="KAJ8598816.1"/>
    </source>
</evidence>
<evidence type="ECO:0000256" key="7">
    <source>
        <dbReference type="ARBA" id="ARBA00023180"/>
    </source>
</evidence>
<dbReference type="PANTHER" id="PTHR31361:SF1">
    <property type="entry name" value="BETA-GLUCAN SYNTHESIS-ASSOCIATED PROTEIN KRE6-RELATED"/>
    <property type="match status" value="1"/>
</dbReference>
<dbReference type="Pfam" id="PF03935">
    <property type="entry name" value="SKN1_KRE6_Sbg1"/>
    <property type="match status" value="1"/>
</dbReference>
<evidence type="ECO:0000259" key="12">
    <source>
        <dbReference type="PROSITE" id="PS51762"/>
    </source>
</evidence>
<dbReference type="InterPro" id="IPR005629">
    <property type="entry name" value="Skn1/Kre6/Sbg1"/>
</dbReference>
<keyword evidence="5 10" id="KW-1133">Transmembrane helix</keyword>
<evidence type="ECO:0000256" key="5">
    <source>
        <dbReference type="ARBA" id="ARBA00022989"/>
    </source>
</evidence>
<feature type="signal peptide" evidence="11">
    <location>
        <begin position="1"/>
        <end position="19"/>
    </location>
</feature>
<keyword evidence="8" id="KW-0961">Cell wall biogenesis/degradation</keyword>